<reference evidence="1 2" key="1">
    <citation type="submission" date="2017-02" db="EMBL/GenBank/DDBJ databases">
        <authorList>
            <person name="Peterson S.W."/>
        </authorList>
    </citation>
    <scope>NUCLEOTIDE SEQUENCE [LARGE SCALE GENOMIC DNA]</scope>
    <source>
        <strain evidence="1 2">DSM 16080</strain>
    </source>
</reference>
<accession>A0A1T4WQC3</accession>
<protein>
    <submittedName>
        <fullName evidence="1">Uncharacterized protein</fullName>
    </submittedName>
</protein>
<keyword evidence="2" id="KW-1185">Reference proteome</keyword>
<name>A0A1T4WQC3_9BACT</name>
<dbReference type="EMBL" id="FUYC01000003">
    <property type="protein sequence ID" value="SKA78801.1"/>
    <property type="molecule type" value="Genomic_DNA"/>
</dbReference>
<dbReference type="AlphaFoldDB" id="A0A1T4WQC3"/>
<dbReference type="OrthoDB" id="5422828at2"/>
<proteinExistence type="predicted"/>
<evidence type="ECO:0000313" key="2">
    <source>
        <dbReference type="Proteomes" id="UP000190027"/>
    </source>
</evidence>
<evidence type="ECO:0000313" key="1">
    <source>
        <dbReference type="EMBL" id="SKA78801.1"/>
    </source>
</evidence>
<sequence>MSTVMSQSAQCKKAMAWIDEQRRDTDTPLPKLLEEASMRFNLGPNDCAFLQRFYSETQD</sequence>
<dbReference type="Proteomes" id="UP000190027">
    <property type="component" value="Unassembled WGS sequence"/>
</dbReference>
<organism evidence="1 2">
    <name type="scientific">Paucidesulfovibrio gracilis DSM 16080</name>
    <dbReference type="NCBI Taxonomy" id="1121449"/>
    <lineage>
        <taxon>Bacteria</taxon>
        <taxon>Pseudomonadati</taxon>
        <taxon>Thermodesulfobacteriota</taxon>
        <taxon>Desulfovibrionia</taxon>
        <taxon>Desulfovibrionales</taxon>
        <taxon>Desulfovibrionaceae</taxon>
        <taxon>Paucidesulfovibrio</taxon>
    </lineage>
</organism>
<gene>
    <name evidence="1" type="ORF">SAMN02745704_01202</name>
</gene>
<dbReference type="STRING" id="1121449.SAMN02745704_01202"/>